<protein>
    <submittedName>
        <fullName evidence="6">Cysteine dioxygenase</fullName>
    </submittedName>
</protein>
<keyword evidence="3 6" id="KW-0223">Dioxygenase</keyword>
<name>A0ABT2BG36_9BURK</name>
<evidence type="ECO:0000256" key="2">
    <source>
        <dbReference type="ARBA" id="ARBA00022723"/>
    </source>
</evidence>
<dbReference type="InterPro" id="IPR011051">
    <property type="entry name" value="RmlC_Cupin_sf"/>
</dbReference>
<dbReference type="PANTHER" id="PTHR12918:SF1">
    <property type="entry name" value="CYSTEINE DIOXYGENASE TYPE 1"/>
    <property type="match status" value="1"/>
</dbReference>
<evidence type="ECO:0000256" key="3">
    <source>
        <dbReference type="ARBA" id="ARBA00022964"/>
    </source>
</evidence>
<dbReference type="Pfam" id="PF05995">
    <property type="entry name" value="CDO_I"/>
    <property type="match status" value="1"/>
</dbReference>
<dbReference type="GO" id="GO:0051213">
    <property type="term" value="F:dioxygenase activity"/>
    <property type="evidence" value="ECO:0007669"/>
    <property type="project" value="UniProtKB-KW"/>
</dbReference>
<keyword evidence="7" id="KW-1185">Reference proteome</keyword>
<keyword evidence="2" id="KW-0479">Metal-binding</keyword>
<keyword evidence="5" id="KW-0408">Iron</keyword>
<evidence type="ECO:0000313" key="6">
    <source>
        <dbReference type="EMBL" id="MCS0607479.1"/>
    </source>
</evidence>
<organism evidence="6 7">
    <name type="scientific">Massilia solisilvae</name>
    <dbReference type="NCBI Taxonomy" id="1811225"/>
    <lineage>
        <taxon>Bacteria</taxon>
        <taxon>Pseudomonadati</taxon>
        <taxon>Pseudomonadota</taxon>
        <taxon>Betaproteobacteria</taxon>
        <taxon>Burkholderiales</taxon>
        <taxon>Oxalobacteraceae</taxon>
        <taxon>Telluria group</taxon>
        <taxon>Massilia</taxon>
    </lineage>
</organism>
<dbReference type="Proteomes" id="UP001205861">
    <property type="component" value="Unassembled WGS sequence"/>
</dbReference>
<sequence>MTNLVRLRDFVREFTRLVDSGADEARIFSDGRELLGALVAVDDWLPDEFARPHRDRYRQFLLHCDPLERFSVVSFVWGPGQATPVHDHTVWGMVGVLRGTERCQEFALPATPGPMVSTGSHALPAGAIDLVSPIVGDIHRVSNALADGVSVSIHVYGANIGAVARHTFDLASGERKRFVSGYENETVPNLWRV</sequence>
<proteinExistence type="inferred from homology"/>
<dbReference type="Gene3D" id="2.60.120.10">
    <property type="entry name" value="Jelly Rolls"/>
    <property type="match status" value="1"/>
</dbReference>
<dbReference type="EMBL" id="JANUGV010000001">
    <property type="protein sequence ID" value="MCS0607479.1"/>
    <property type="molecule type" value="Genomic_DNA"/>
</dbReference>
<dbReference type="PANTHER" id="PTHR12918">
    <property type="entry name" value="CYSTEINE DIOXYGENASE"/>
    <property type="match status" value="1"/>
</dbReference>
<dbReference type="InterPro" id="IPR010300">
    <property type="entry name" value="CDO_1"/>
</dbReference>
<gene>
    <name evidence="6" type="ORF">NX773_04770</name>
</gene>
<evidence type="ECO:0000256" key="5">
    <source>
        <dbReference type="ARBA" id="ARBA00023004"/>
    </source>
</evidence>
<evidence type="ECO:0000256" key="1">
    <source>
        <dbReference type="ARBA" id="ARBA00006622"/>
    </source>
</evidence>
<accession>A0ABT2BG36</accession>
<evidence type="ECO:0000313" key="7">
    <source>
        <dbReference type="Proteomes" id="UP001205861"/>
    </source>
</evidence>
<evidence type="ECO:0000256" key="4">
    <source>
        <dbReference type="ARBA" id="ARBA00023002"/>
    </source>
</evidence>
<reference evidence="6 7" key="1">
    <citation type="submission" date="2022-08" db="EMBL/GenBank/DDBJ databases">
        <title>Reclassification of Massilia species as members of the genera Telluria, Duganella, Pseudoduganella, Mokoshia gen. nov. and Zemynaea gen. nov. using orthogonal and non-orthogonal genome-based approaches.</title>
        <authorList>
            <person name="Bowman J.P."/>
        </authorList>
    </citation>
    <scope>NUCLEOTIDE SEQUENCE [LARGE SCALE GENOMIC DNA]</scope>
    <source>
        <strain evidence="6 7">JCM 31607</strain>
    </source>
</reference>
<keyword evidence="4" id="KW-0560">Oxidoreductase</keyword>
<dbReference type="RefSeq" id="WP_258855199.1">
    <property type="nucleotide sequence ID" value="NZ_JANUGV010000001.1"/>
</dbReference>
<dbReference type="SUPFAM" id="SSF51182">
    <property type="entry name" value="RmlC-like cupins"/>
    <property type="match status" value="1"/>
</dbReference>
<dbReference type="CDD" id="cd10548">
    <property type="entry name" value="cupin_CDO"/>
    <property type="match status" value="1"/>
</dbReference>
<dbReference type="InterPro" id="IPR014710">
    <property type="entry name" value="RmlC-like_jellyroll"/>
</dbReference>
<dbReference type="Gene3D" id="1.20.5.440">
    <property type="entry name" value="ATP synthase delta/epsilon subunit, C-terminal domain"/>
    <property type="match status" value="1"/>
</dbReference>
<comment type="caution">
    <text evidence="6">The sequence shown here is derived from an EMBL/GenBank/DDBJ whole genome shotgun (WGS) entry which is preliminary data.</text>
</comment>
<comment type="similarity">
    <text evidence="1">Belongs to the cysteine dioxygenase family.</text>
</comment>